<dbReference type="AlphaFoldDB" id="A0A197JHZ5"/>
<gene>
    <name evidence="2" type="ORF">K457DRAFT_23731</name>
</gene>
<keyword evidence="3" id="KW-1185">Reference proteome</keyword>
<sequence>MYPIFLPLAPRYHSLHTTNGSSNILPDGAKWDRAISKRDAGSLGDQEKRDGLLHDDTLTTPIMPQASQQLLQLLQLLTQGPSSAPNPGPSPGPSSALIPGPSPGSSSALIPGPSPGPSSAPSPSPSPGPSSAPSPGPSPGNSSAPSLGPSSAPSPGPSPVPNPAPNPAQPVPQPVPTKQCDASNGFQPVCCDNSRSPKSCNFQSWDPHTWDAKSGGARCDSTYCCKPKRSAHGNIDVKQSCCYKLD</sequence>
<feature type="compositionally biased region" description="Pro residues" evidence="1">
    <location>
        <begin position="112"/>
        <end position="138"/>
    </location>
</feature>
<organism evidence="2 3">
    <name type="scientific">Linnemannia elongata AG-77</name>
    <dbReference type="NCBI Taxonomy" id="1314771"/>
    <lineage>
        <taxon>Eukaryota</taxon>
        <taxon>Fungi</taxon>
        <taxon>Fungi incertae sedis</taxon>
        <taxon>Mucoromycota</taxon>
        <taxon>Mortierellomycotina</taxon>
        <taxon>Mortierellomycetes</taxon>
        <taxon>Mortierellales</taxon>
        <taxon>Mortierellaceae</taxon>
        <taxon>Linnemannia</taxon>
    </lineage>
</organism>
<dbReference type="Proteomes" id="UP000078512">
    <property type="component" value="Unassembled WGS sequence"/>
</dbReference>
<evidence type="ECO:0000313" key="2">
    <source>
        <dbReference type="EMBL" id="OAQ24812.1"/>
    </source>
</evidence>
<feature type="compositionally biased region" description="Low complexity" evidence="1">
    <location>
        <begin position="139"/>
        <end position="151"/>
    </location>
</feature>
<proteinExistence type="predicted"/>
<feature type="compositionally biased region" description="Pro residues" evidence="1">
    <location>
        <begin position="152"/>
        <end position="175"/>
    </location>
</feature>
<protein>
    <submittedName>
        <fullName evidence="2">Uncharacterized protein</fullName>
    </submittedName>
</protein>
<evidence type="ECO:0000313" key="3">
    <source>
        <dbReference type="Proteomes" id="UP000078512"/>
    </source>
</evidence>
<reference evidence="2 3" key="1">
    <citation type="submission" date="2016-05" db="EMBL/GenBank/DDBJ databases">
        <title>Genome sequencing reveals origins of a unique bacterial endosymbiosis in the earliest lineages of terrestrial Fungi.</title>
        <authorList>
            <consortium name="DOE Joint Genome Institute"/>
            <person name="Uehling J."/>
            <person name="Gryganskyi A."/>
            <person name="Hameed K."/>
            <person name="Tschaplinski T."/>
            <person name="Misztal P."/>
            <person name="Wu S."/>
            <person name="Desiro A."/>
            <person name="Vande Pol N."/>
            <person name="Du Z.-Y."/>
            <person name="Zienkiewicz A."/>
            <person name="Zienkiewicz K."/>
            <person name="Morin E."/>
            <person name="Tisserant E."/>
            <person name="Splivallo R."/>
            <person name="Hainaut M."/>
            <person name="Henrissat B."/>
            <person name="Ohm R."/>
            <person name="Kuo A."/>
            <person name="Yan J."/>
            <person name="Lipzen A."/>
            <person name="Nolan M."/>
            <person name="Labutti K."/>
            <person name="Barry K."/>
            <person name="Goldstein A."/>
            <person name="Labbe J."/>
            <person name="Schadt C."/>
            <person name="Tuskan G."/>
            <person name="Grigoriev I."/>
            <person name="Martin F."/>
            <person name="Vilgalys R."/>
            <person name="Bonito G."/>
        </authorList>
    </citation>
    <scope>NUCLEOTIDE SEQUENCE [LARGE SCALE GENOMIC DNA]</scope>
    <source>
        <strain evidence="2 3">AG-77</strain>
    </source>
</reference>
<feature type="region of interest" description="Disordered" evidence="1">
    <location>
        <begin position="79"/>
        <end position="180"/>
    </location>
</feature>
<accession>A0A197JHZ5</accession>
<name>A0A197JHZ5_9FUNG</name>
<dbReference type="EMBL" id="KV442087">
    <property type="protein sequence ID" value="OAQ24812.1"/>
    <property type="molecule type" value="Genomic_DNA"/>
</dbReference>
<feature type="compositionally biased region" description="Low complexity" evidence="1">
    <location>
        <begin position="93"/>
        <end position="111"/>
    </location>
</feature>
<evidence type="ECO:0000256" key="1">
    <source>
        <dbReference type="SAM" id="MobiDB-lite"/>
    </source>
</evidence>